<protein>
    <submittedName>
        <fullName evidence="7">ATP-binding cassette domain-containing protein</fullName>
    </submittedName>
</protein>
<keyword evidence="5 7" id="KW-0067">ATP-binding</keyword>
<dbReference type="SMART" id="SM00382">
    <property type="entry name" value="AAA"/>
    <property type="match status" value="1"/>
</dbReference>
<reference evidence="7 8" key="1">
    <citation type="submission" date="2024-08" db="EMBL/GenBank/DDBJ databases">
        <authorList>
            <person name="Lu H."/>
        </authorList>
    </citation>
    <scope>NUCLEOTIDE SEQUENCE [LARGE SCALE GENOMIC DNA]</scope>
    <source>
        <strain evidence="7 8">BYS180W</strain>
    </source>
</reference>
<feature type="domain" description="ABC transporter" evidence="6">
    <location>
        <begin position="10"/>
        <end position="246"/>
    </location>
</feature>
<dbReference type="InterPro" id="IPR027417">
    <property type="entry name" value="P-loop_NTPase"/>
</dbReference>
<proteinExistence type="predicted"/>
<accession>A0ABW7FWZ9</accession>
<name>A0ABW7FWZ9_9BURK</name>
<dbReference type="InterPro" id="IPR050107">
    <property type="entry name" value="ABC_carbohydrate_import_ATPase"/>
</dbReference>
<dbReference type="RefSeq" id="WP_394461441.1">
    <property type="nucleotide sequence ID" value="NZ_JBIGHZ010000004.1"/>
</dbReference>
<dbReference type="PANTHER" id="PTHR43790">
    <property type="entry name" value="CARBOHYDRATE TRANSPORT ATP-BINDING PROTEIN MG119-RELATED"/>
    <property type="match status" value="1"/>
</dbReference>
<evidence type="ECO:0000256" key="1">
    <source>
        <dbReference type="ARBA" id="ARBA00022475"/>
    </source>
</evidence>
<dbReference type="PROSITE" id="PS50893">
    <property type="entry name" value="ABC_TRANSPORTER_2"/>
    <property type="match status" value="1"/>
</dbReference>
<keyword evidence="1" id="KW-1003">Cell membrane</keyword>
<evidence type="ECO:0000313" key="7">
    <source>
        <dbReference type="EMBL" id="MFG6448831.1"/>
    </source>
</evidence>
<evidence type="ECO:0000256" key="5">
    <source>
        <dbReference type="ARBA" id="ARBA00022840"/>
    </source>
</evidence>
<keyword evidence="2" id="KW-0762">Sugar transport</keyword>
<organism evidence="7 8">
    <name type="scientific">Roseateles rivi</name>
    <dbReference type="NCBI Taxonomy" id="3299028"/>
    <lineage>
        <taxon>Bacteria</taxon>
        <taxon>Pseudomonadati</taxon>
        <taxon>Pseudomonadota</taxon>
        <taxon>Betaproteobacteria</taxon>
        <taxon>Burkholderiales</taxon>
        <taxon>Sphaerotilaceae</taxon>
        <taxon>Roseateles</taxon>
    </lineage>
</organism>
<dbReference type="SUPFAM" id="SSF52540">
    <property type="entry name" value="P-loop containing nucleoside triphosphate hydrolases"/>
    <property type="match status" value="1"/>
</dbReference>
<evidence type="ECO:0000256" key="2">
    <source>
        <dbReference type="ARBA" id="ARBA00022597"/>
    </source>
</evidence>
<dbReference type="InterPro" id="IPR003439">
    <property type="entry name" value="ABC_transporter-like_ATP-bd"/>
</dbReference>
<dbReference type="EMBL" id="JBIGHZ010000004">
    <property type="protein sequence ID" value="MFG6448831.1"/>
    <property type="molecule type" value="Genomic_DNA"/>
</dbReference>
<keyword evidence="8" id="KW-1185">Reference proteome</keyword>
<evidence type="ECO:0000313" key="8">
    <source>
        <dbReference type="Proteomes" id="UP001606099"/>
    </source>
</evidence>
<keyword evidence="2" id="KW-0813">Transport</keyword>
<keyword evidence="1" id="KW-0472">Membrane</keyword>
<dbReference type="GO" id="GO:0005524">
    <property type="term" value="F:ATP binding"/>
    <property type="evidence" value="ECO:0007669"/>
    <property type="project" value="UniProtKB-KW"/>
</dbReference>
<comment type="caution">
    <text evidence="7">The sequence shown here is derived from an EMBL/GenBank/DDBJ whole genome shotgun (WGS) entry which is preliminary data.</text>
</comment>
<sequence length="263" mass="28457">MSTVAVKPALRVAGLCKRYGQTVALQDVSVDFAPGSIHTLLGENGSGKSTLVKMLSGVVKPDSGSLHWHGEPLQRFTPAAFRALGFATVFQEVLVAPDCSVVDNVLLGQDSPLRRGLPRAQRRERARAALAQLTRTELPLEAPVAQLPLAQRQLVVLARAMVNPPAVLVLDEATAALDFADREQVFEHILALRAQGCLVLLVTHRMDEVMRLSDRITVLRSGQHVATLSRGDATASELLALMAPLHRKHHATAASEEHVYESV</sequence>
<evidence type="ECO:0000259" key="6">
    <source>
        <dbReference type="PROSITE" id="PS50893"/>
    </source>
</evidence>
<dbReference type="Proteomes" id="UP001606099">
    <property type="component" value="Unassembled WGS sequence"/>
</dbReference>
<dbReference type="CDD" id="cd03216">
    <property type="entry name" value="ABC_Carb_Monos_I"/>
    <property type="match status" value="1"/>
</dbReference>
<keyword evidence="3" id="KW-0677">Repeat</keyword>
<gene>
    <name evidence="7" type="ORF">ACG0Z6_11360</name>
</gene>
<evidence type="ECO:0000256" key="3">
    <source>
        <dbReference type="ARBA" id="ARBA00022737"/>
    </source>
</evidence>
<dbReference type="PANTHER" id="PTHR43790:SF8">
    <property type="entry name" value="SUGAR ABC TRANSPORTER ATP-BINDING PROTEIN"/>
    <property type="match status" value="1"/>
</dbReference>
<keyword evidence="4" id="KW-0547">Nucleotide-binding</keyword>
<dbReference type="Pfam" id="PF00005">
    <property type="entry name" value="ABC_tran"/>
    <property type="match status" value="1"/>
</dbReference>
<dbReference type="InterPro" id="IPR003593">
    <property type="entry name" value="AAA+_ATPase"/>
</dbReference>
<dbReference type="Gene3D" id="3.40.50.300">
    <property type="entry name" value="P-loop containing nucleotide triphosphate hydrolases"/>
    <property type="match status" value="1"/>
</dbReference>
<evidence type="ECO:0000256" key="4">
    <source>
        <dbReference type="ARBA" id="ARBA00022741"/>
    </source>
</evidence>